<dbReference type="OrthoDB" id="9800887at2"/>
<dbReference type="SUPFAM" id="SSF51055">
    <property type="entry name" value="Carbohydrate binding domain"/>
    <property type="match status" value="1"/>
</dbReference>
<dbReference type="CDD" id="cd12214">
    <property type="entry name" value="ChiA1_BD"/>
    <property type="match status" value="1"/>
</dbReference>
<dbReference type="InterPro" id="IPR036573">
    <property type="entry name" value="CBM_sf_5/12"/>
</dbReference>
<evidence type="ECO:0000313" key="3">
    <source>
        <dbReference type="EMBL" id="APT92880.1"/>
    </source>
</evidence>
<feature type="domain" description="Chitin-binding type-3" evidence="2">
    <location>
        <begin position="151"/>
        <end position="180"/>
    </location>
</feature>
<gene>
    <name evidence="3" type="ORF">CPHO_08265</name>
</gene>
<reference evidence="3 4" key="1">
    <citation type="submission" date="2014-08" db="EMBL/GenBank/DDBJ databases">
        <title>Complete genome sequence of Corynebacterium phocae M408/89/1(T)(=DSM 44612(T)), isolated from the common seal (Phoca vitulina).</title>
        <authorList>
            <person name="Ruckert C."/>
            <person name="Albersmeier A."/>
            <person name="Winkler A."/>
            <person name="Kalinowski J."/>
        </authorList>
    </citation>
    <scope>NUCLEOTIDE SEQUENCE [LARGE SCALE GENOMIC DNA]</scope>
    <source>
        <strain evidence="3 4">M408/89/1</strain>
    </source>
</reference>
<dbReference type="STRING" id="161895.CPHO_08265"/>
<dbReference type="InterPro" id="IPR003610">
    <property type="entry name" value="CBM5/12"/>
</dbReference>
<evidence type="ECO:0000256" key="1">
    <source>
        <dbReference type="ARBA" id="ARBA00022801"/>
    </source>
</evidence>
<dbReference type="RefSeq" id="WP_075734835.1">
    <property type="nucleotide sequence ID" value="NZ_CP009249.1"/>
</dbReference>
<dbReference type="AlphaFoldDB" id="A0A1L7D447"/>
<sequence length="194" mass="21548">MTIEQILDEVQKLSSADAEKVARACVPRIDLDPLLEFRMWAADEPKRRAQAEVAEQAKVDIMKDLRQGGVLTAPKTEAATASDYSVWDNPKGVKSKAYLPGDKVFLVATGRVYESTNRGLNFSKPSETNPQWEDVTDVLFPVEDGKAKNVWATGQAYKAGDRVEYEGVLYQVTTAHTSSGTLRPDLDNTHYKQL</sequence>
<dbReference type="GO" id="GO:0005975">
    <property type="term" value="P:carbohydrate metabolic process"/>
    <property type="evidence" value="ECO:0007669"/>
    <property type="project" value="InterPro"/>
</dbReference>
<dbReference type="EMBL" id="CP009249">
    <property type="protein sequence ID" value="APT92880.1"/>
    <property type="molecule type" value="Genomic_DNA"/>
</dbReference>
<dbReference type="Gene3D" id="2.10.10.90">
    <property type="match status" value="1"/>
</dbReference>
<dbReference type="GO" id="GO:0030246">
    <property type="term" value="F:carbohydrate binding"/>
    <property type="evidence" value="ECO:0007669"/>
    <property type="project" value="InterPro"/>
</dbReference>
<organism evidence="3 4">
    <name type="scientific">Corynebacterium phocae</name>
    <dbReference type="NCBI Taxonomy" id="161895"/>
    <lineage>
        <taxon>Bacteria</taxon>
        <taxon>Bacillati</taxon>
        <taxon>Actinomycetota</taxon>
        <taxon>Actinomycetes</taxon>
        <taxon>Mycobacteriales</taxon>
        <taxon>Corynebacteriaceae</taxon>
        <taxon>Corynebacterium</taxon>
    </lineage>
</organism>
<protein>
    <recommendedName>
        <fullName evidence="2">Chitin-binding type-3 domain-containing protein</fullName>
    </recommendedName>
</protein>
<keyword evidence="1" id="KW-0378">Hydrolase</keyword>
<evidence type="ECO:0000313" key="4">
    <source>
        <dbReference type="Proteomes" id="UP000185491"/>
    </source>
</evidence>
<dbReference type="GO" id="GO:0005576">
    <property type="term" value="C:extracellular region"/>
    <property type="evidence" value="ECO:0007669"/>
    <property type="project" value="InterPro"/>
</dbReference>
<keyword evidence="4" id="KW-1185">Reference proteome</keyword>
<evidence type="ECO:0000259" key="2">
    <source>
        <dbReference type="Pfam" id="PF02839"/>
    </source>
</evidence>
<name>A0A1L7D447_9CORY</name>
<dbReference type="KEGG" id="cpho:CPHO_08265"/>
<accession>A0A1L7D447</accession>
<dbReference type="Pfam" id="PF02839">
    <property type="entry name" value="CBM_5_12"/>
    <property type="match status" value="1"/>
</dbReference>
<dbReference type="GO" id="GO:0004553">
    <property type="term" value="F:hydrolase activity, hydrolyzing O-glycosyl compounds"/>
    <property type="evidence" value="ECO:0007669"/>
    <property type="project" value="InterPro"/>
</dbReference>
<proteinExistence type="predicted"/>
<dbReference type="Proteomes" id="UP000185491">
    <property type="component" value="Chromosome"/>
</dbReference>